<comment type="caution">
    <text evidence="7">The sequence shown here is derived from an EMBL/GenBank/DDBJ whole genome shotgun (WGS) entry which is preliminary data.</text>
</comment>
<feature type="transmembrane region" description="Helical" evidence="5">
    <location>
        <begin position="310"/>
        <end position="329"/>
    </location>
</feature>
<evidence type="ECO:0000256" key="2">
    <source>
        <dbReference type="ARBA" id="ARBA00022692"/>
    </source>
</evidence>
<evidence type="ECO:0000313" key="7">
    <source>
        <dbReference type="EMBL" id="KPC49427.1"/>
    </source>
</evidence>
<feature type="transmembrane region" description="Helical" evidence="5">
    <location>
        <begin position="185"/>
        <end position="202"/>
    </location>
</feature>
<dbReference type="Pfam" id="PF13515">
    <property type="entry name" value="FUSC_2"/>
    <property type="match status" value="1"/>
</dbReference>
<feature type="transmembrane region" description="Helical" evidence="5">
    <location>
        <begin position="233"/>
        <end position="251"/>
    </location>
</feature>
<evidence type="ECO:0000256" key="4">
    <source>
        <dbReference type="ARBA" id="ARBA00023136"/>
    </source>
</evidence>
<comment type="subcellular location">
    <subcellularLocation>
        <location evidence="1">Membrane</location>
        <topology evidence="1">Multi-pass membrane protein</topology>
    </subcellularLocation>
</comment>
<evidence type="ECO:0000256" key="3">
    <source>
        <dbReference type="ARBA" id="ARBA00022989"/>
    </source>
</evidence>
<proteinExistence type="predicted"/>
<dbReference type="STRING" id="857265.WG78_21075"/>
<feature type="transmembrane region" description="Helical" evidence="5">
    <location>
        <begin position="278"/>
        <end position="298"/>
    </location>
</feature>
<accession>A0A0N0GL16</accession>
<keyword evidence="2 5" id="KW-0812">Transmembrane</keyword>
<keyword evidence="8" id="KW-1185">Reference proteome</keyword>
<keyword evidence="3 5" id="KW-1133">Transmembrane helix</keyword>
<reference evidence="7 8" key="1">
    <citation type="submission" date="2015-07" db="EMBL/GenBank/DDBJ databases">
        <title>Draft genome sequence of the Amantichitinum ursilacus IGB-41, a new chitin-degrading bacterium.</title>
        <authorList>
            <person name="Kirstahler P."/>
            <person name="Guenther M."/>
            <person name="Grumaz C."/>
            <person name="Rupp S."/>
            <person name="Zibek S."/>
            <person name="Sohn K."/>
        </authorList>
    </citation>
    <scope>NUCLEOTIDE SEQUENCE [LARGE SCALE GENOMIC DNA]</scope>
    <source>
        <strain evidence="7 8">IGB-41</strain>
    </source>
</reference>
<evidence type="ECO:0000259" key="6">
    <source>
        <dbReference type="Pfam" id="PF13515"/>
    </source>
</evidence>
<dbReference type="RefSeq" id="WP_053939773.1">
    <property type="nucleotide sequence ID" value="NZ_LAQT01000037.1"/>
</dbReference>
<evidence type="ECO:0000256" key="1">
    <source>
        <dbReference type="ARBA" id="ARBA00004141"/>
    </source>
</evidence>
<feature type="domain" description="Integral membrane bound transporter" evidence="6">
    <location>
        <begin position="199"/>
        <end position="320"/>
    </location>
</feature>
<evidence type="ECO:0000256" key="5">
    <source>
        <dbReference type="SAM" id="Phobius"/>
    </source>
</evidence>
<dbReference type="Proteomes" id="UP000037939">
    <property type="component" value="Unassembled WGS sequence"/>
</dbReference>
<evidence type="ECO:0000313" key="8">
    <source>
        <dbReference type="Proteomes" id="UP000037939"/>
    </source>
</evidence>
<dbReference type="EMBL" id="LAQT01000037">
    <property type="protein sequence ID" value="KPC49427.1"/>
    <property type="molecule type" value="Genomic_DNA"/>
</dbReference>
<dbReference type="GO" id="GO:0016020">
    <property type="term" value="C:membrane"/>
    <property type="evidence" value="ECO:0007669"/>
    <property type="project" value="UniProtKB-SubCell"/>
</dbReference>
<feature type="transmembrane region" description="Helical" evidence="5">
    <location>
        <begin position="208"/>
        <end position="226"/>
    </location>
</feature>
<name>A0A0N0GL16_9NEIS</name>
<organism evidence="7 8">
    <name type="scientific">Amantichitinum ursilacus</name>
    <dbReference type="NCBI Taxonomy" id="857265"/>
    <lineage>
        <taxon>Bacteria</taxon>
        <taxon>Pseudomonadati</taxon>
        <taxon>Pseudomonadota</taxon>
        <taxon>Betaproteobacteria</taxon>
        <taxon>Neisseriales</taxon>
        <taxon>Chitinibacteraceae</taxon>
        <taxon>Amantichitinum</taxon>
    </lineage>
</organism>
<feature type="transmembrane region" description="Helical" evidence="5">
    <location>
        <begin position="23"/>
        <end position="47"/>
    </location>
</feature>
<dbReference type="OrthoDB" id="128040at2"/>
<feature type="transmembrane region" description="Helical" evidence="5">
    <location>
        <begin position="67"/>
        <end position="88"/>
    </location>
</feature>
<gene>
    <name evidence="7" type="ORF">WG78_21075</name>
</gene>
<protein>
    <recommendedName>
        <fullName evidence="6">Integral membrane bound transporter domain-containing protein</fullName>
    </recommendedName>
</protein>
<keyword evidence="4 5" id="KW-0472">Membrane</keyword>
<sequence>MPLHPSLVLATTPINRRKVLRGAIAVGLPLLIALSRGEFLPAVYGGVTAYYTLFVDYGGETSERVAAILYMTLGMLLAGIAGVAGHWVPGASLALLCGFALFAGWLQGAGGSVEFIGKYWLVAFLFGDSAPHLPPLCGTYVIVGGLSGILAVLVTLNLFKEPEFQTAPMLREAARHLMRRRHNNGAFALYFTILVVTGYVLGQSLGLMRYYWIPLTITIVTVYDVFHSVHRLIQRLVGSLIGVLLGALVIHFVQNEWALALIVTLMGAVTPAAQARNYWVTVIPITALVMILLDFGLVQQARLPEFAWARIENTIIACAICGLGSAIYIKLLPRIERWEAHQRRPRPMKF</sequence>
<feature type="transmembrane region" description="Helical" evidence="5">
    <location>
        <begin position="257"/>
        <end position="273"/>
    </location>
</feature>
<feature type="transmembrane region" description="Helical" evidence="5">
    <location>
        <begin position="95"/>
        <end position="120"/>
    </location>
</feature>
<dbReference type="AlphaFoldDB" id="A0A0N0GL16"/>
<feature type="transmembrane region" description="Helical" evidence="5">
    <location>
        <begin position="140"/>
        <end position="159"/>
    </location>
</feature>
<dbReference type="InterPro" id="IPR049453">
    <property type="entry name" value="Memb_transporter_dom"/>
</dbReference>